<dbReference type="STRING" id="1476583.DEIPH_ctg013orf0050"/>
<protein>
    <submittedName>
        <fullName evidence="2">Uncharacterized protein</fullName>
    </submittedName>
</protein>
<evidence type="ECO:0000313" key="2">
    <source>
        <dbReference type="EMBL" id="EYB68941.1"/>
    </source>
</evidence>
<name>A0A016QSG8_9DEIO</name>
<dbReference type="Proteomes" id="UP000020492">
    <property type="component" value="Unassembled WGS sequence"/>
</dbReference>
<dbReference type="EMBL" id="JHAC01000013">
    <property type="protein sequence ID" value="EYB68941.1"/>
    <property type="molecule type" value="Genomic_DNA"/>
</dbReference>
<comment type="caution">
    <text evidence="2">The sequence shown here is derived from an EMBL/GenBank/DDBJ whole genome shotgun (WGS) entry which is preliminary data.</text>
</comment>
<feature type="coiled-coil region" evidence="1">
    <location>
        <begin position="41"/>
        <end position="68"/>
    </location>
</feature>
<gene>
    <name evidence="2" type="ORF">DEIPH_ctg013orf0050</name>
</gene>
<organism evidence="2 3">
    <name type="scientific">Deinococcus phoenicis</name>
    <dbReference type="NCBI Taxonomy" id="1476583"/>
    <lineage>
        <taxon>Bacteria</taxon>
        <taxon>Thermotogati</taxon>
        <taxon>Deinococcota</taxon>
        <taxon>Deinococci</taxon>
        <taxon>Deinococcales</taxon>
        <taxon>Deinococcaceae</taxon>
        <taxon>Deinococcus</taxon>
    </lineage>
</organism>
<dbReference type="AlphaFoldDB" id="A0A016QSG8"/>
<keyword evidence="1" id="KW-0175">Coiled coil</keyword>
<accession>A0A016QSG8</accession>
<evidence type="ECO:0000313" key="3">
    <source>
        <dbReference type="Proteomes" id="UP000020492"/>
    </source>
</evidence>
<reference evidence="2 3" key="1">
    <citation type="submission" date="2014-03" db="EMBL/GenBank/DDBJ databases">
        <title>Draft genome sequence of Deinococcus phoenicis 1P10ME.</title>
        <authorList>
            <person name="Stepanov V.G."/>
            <person name="Vaishampayan P."/>
            <person name="Venkateswaran K."/>
            <person name="Fox G.E."/>
        </authorList>
    </citation>
    <scope>NUCLEOTIDE SEQUENCE [LARGE SCALE GENOMIC DNA]</scope>
    <source>
        <strain evidence="2 3">1P10ME</strain>
    </source>
</reference>
<evidence type="ECO:0000256" key="1">
    <source>
        <dbReference type="SAM" id="Coils"/>
    </source>
</evidence>
<dbReference type="PATRIC" id="fig|1476583.3.peg.981"/>
<keyword evidence="3" id="KW-1185">Reference proteome</keyword>
<sequence length="106" mass="11999">MLAWITGIGTLVVGLWTLVGRSKDTTFARVVGERDRLDKRVGELEKGREEDRARLDRVEAELEALRLDHKTLLDFLRDICSGRFDSDWVKGRARDLLDRFGGGGTP</sequence>
<proteinExistence type="predicted"/>